<reference evidence="1" key="1">
    <citation type="submission" date="2018-05" db="EMBL/GenBank/DDBJ databases">
        <authorList>
            <person name="Lanie J.A."/>
            <person name="Ng W.-L."/>
            <person name="Kazmierczak K.M."/>
            <person name="Andrzejewski T.M."/>
            <person name="Davidsen T.M."/>
            <person name="Wayne K.J."/>
            <person name="Tettelin H."/>
            <person name="Glass J.I."/>
            <person name="Rusch D."/>
            <person name="Podicherti R."/>
            <person name="Tsui H.-C.T."/>
            <person name="Winkler M.E."/>
        </authorList>
    </citation>
    <scope>NUCLEOTIDE SEQUENCE</scope>
</reference>
<accession>A0A381UUN0</accession>
<dbReference type="AlphaFoldDB" id="A0A381UUN0"/>
<organism evidence="1">
    <name type="scientific">marine metagenome</name>
    <dbReference type="NCBI Taxonomy" id="408172"/>
    <lineage>
        <taxon>unclassified sequences</taxon>
        <taxon>metagenomes</taxon>
        <taxon>ecological metagenomes</taxon>
    </lineage>
</organism>
<evidence type="ECO:0000313" key="1">
    <source>
        <dbReference type="EMBL" id="SVA30623.1"/>
    </source>
</evidence>
<gene>
    <name evidence="1" type="ORF">METZ01_LOCUS83477</name>
</gene>
<protein>
    <submittedName>
        <fullName evidence="1">Uncharacterized protein</fullName>
    </submittedName>
</protein>
<sequence>MNKALNSAELSPEQLVKAEQVLRIELAGAY</sequence>
<dbReference type="EMBL" id="UINC01006956">
    <property type="protein sequence ID" value="SVA30623.1"/>
    <property type="molecule type" value="Genomic_DNA"/>
</dbReference>
<name>A0A381UUN0_9ZZZZ</name>
<feature type="non-terminal residue" evidence="1">
    <location>
        <position position="30"/>
    </location>
</feature>
<proteinExistence type="predicted"/>